<evidence type="ECO:0000313" key="3">
    <source>
        <dbReference type="Proteomes" id="UP000438429"/>
    </source>
</evidence>
<name>A0A6A4RTH1_SCOMX</name>
<feature type="region of interest" description="Disordered" evidence="1">
    <location>
        <begin position="1"/>
        <end position="47"/>
    </location>
</feature>
<evidence type="ECO:0000256" key="1">
    <source>
        <dbReference type="SAM" id="MobiDB-lite"/>
    </source>
</evidence>
<comment type="caution">
    <text evidence="2">The sequence shown here is derived from an EMBL/GenBank/DDBJ whole genome shotgun (WGS) entry which is preliminary data.</text>
</comment>
<evidence type="ECO:0000313" key="2">
    <source>
        <dbReference type="EMBL" id="KAF0023617.1"/>
    </source>
</evidence>
<proteinExistence type="predicted"/>
<feature type="compositionally biased region" description="Basic and acidic residues" evidence="1">
    <location>
        <begin position="165"/>
        <end position="174"/>
    </location>
</feature>
<feature type="compositionally biased region" description="Gly residues" evidence="1">
    <location>
        <begin position="94"/>
        <end position="103"/>
    </location>
</feature>
<dbReference type="Proteomes" id="UP000438429">
    <property type="component" value="Unassembled WGS sequence"/>
</dbReference>
<sequence>MRGTIVGRQPWAPGTGPRAAGQHPPVANEKEKEKERSGEKSRHPSHLVDIKAESVLMAPAAGVSEALTAALCRAALGVRAVPGGVCGQQATGKLQGGARGSTGRGKKPPFHSKSPEFRLFLHRHTSLIDLDPNQGMVLPSAEYCFVTRRNAAVQRHSAISFVDPRERHSHESAVAKKQSSFVVSR</sequence>
<dbReference type="AlphaFoldDB" id="A0A6A4RTH1"/>
<organism evidence="2 3">
    <name type="scientific">Scophthalmus maximus</name>
    <name type="common">Turbot</name>
    <name type="synonym">Psetta maxima</name>
    <dbReference type="NCBI Taxonomy" id="52904"/>
    <lineage>
        <taxon>Eukaryota</taxon>
        <taxon>Metazoa</taxon>
        <taxon>Chordata</taxon>
        <taxon>Craniata</taxon>
        <taxon>Vertebrata</taxon>
        <taxon>Euteleostomi</taxon>
        <taxon>Actinopterygii</taxon>
        <taxon>Neopterygii</taxon>
        <taxon>Teleostei</taxon>
        <taxon>Neoteleostei</taxon>
        <taxon>Acanthomorphata</taxon>
        <taxon>Carangaria</taxon>
        <taxon>Pleuronectiformes</taxon>
        <taxon>Pleuronectoidei</taxon>
        <taxon>Scophthalmidae</taxon>
        <taxon>Scophthalmus</taxon>
    </lineage>
</organism>
<dbReference type="EMBL" id="VEVO01000022">
    <property type="protein sequence ID" value="KAF0023617.1"/>
    <property type="molecule type" value="Genomic_DNA"/>
</dbReference>
<gene>
    <name evidence="2" type="ORF">F2P81_024247</name>
</gene>
<reference evidence="2 3" key="1">
    <citation type="submission" date="2019-06" db="EMBL/GenBank/DDBJ databases">
        <title>Draft genomes of female and male turbot (Scophthalmus maximus).</title>
        <authorList>
            <person name="Xu H."/>
            <person name="Xu X.-W."/>
            <person name="Shao C."/>
            <person name="Chen S."/>
        </authorList>
    </citation>
    <scope>NUCLEOTIDE SEQUENCE [LARGE SCALE GENOMIC DNA]</scope>
    <source>
        <strain evidence="2">Ysfricsl-2016a</strain>
        <tissue evidence="2">Blood</tissue>
    </source>
</reference>
<feature type="region of interest" description="Disordered" evidence="1">
    <location>
        <begin position="165"/>
        <end position="185"/>
    </location>
</feature>
<feature type="region of interest" description="Disordered" evidence="1">
    <location>
        <begin position="92"/>
        <end position="114"/>
    </location>
</feature>
<feature type="compositionally biased region" description="Basic and acidic residues" evidence="1">
    <location>
        <begin position="28"/>
        <end position="47"/>
    </location>
</feature>
<accession>A0A6A4RTH1</accession>
<protein>
    <submittedName>
        <fullName evidence="2">Uncharacterized protein</fullName>
    </submittedName>
</protein>